<dbReference type="EMBL" id="OX451737">
    <property type="protein sequence ID" value="CAI8600482.1"/>
    <property type="molecule type" value="Genomic_DNA"/>
</dbReference>
<proteinExistence type="predicted"/>
<sequence length="160" mass="18339">MKYLMISMISSPSCHNFVAEKKKELGQHITFFTLLSFYGLPLIASSCSFPFMDCLLKTDTCVHILGFATILDILGCPPCFVDAAWVDPSELMRQYLFLMPPQLTKKILFHVYGLAKRYCKCKKSSRLNHNFEFIVEHDTFNVISAYEPQVGLAEHLKVKF</sequence>
<evidence type="ECO:0000256" key="1">
    <source>
        <dbReference type="SAM" id="Phobius"/>
    </source>
</evidence>
<evidence type="ECO:0000313" key="2">
    <source>
        <dbReference type="EMBL" id="CAI8600482.1"/>
    </source>
</evidence>
<feature type="transmembrane region" description="Helical" evidence="1">
    <location>
        <begin position="64"/>
        <end position="86"/>
    </location>
</feature>
<reference evidence="2 3" key="1">
    <citation type="submission" date="2023-01" db="EMBL/GenBank/DDBJ databases">
        <authorList>
            <person name="Kreplak J."/>
        </authorList>
    </citation>
    <scope>NUCLEOTIDE SEQUENCE [LARGE SCALE GENOMIC DNA]</scope>
</reference>
<gene>
    <name evidence="2" type="ORF">VFH_II225760</name>
</gene>
<feature type="transmembrane region" description="Helical" evidence="1">
    <location>
        <begin position="31"/>
        <end position="52"/>
    </location>
</feature>
<accession>A0AAV0ZX19</accession>
<keyword evidence="1" id="KW-0472">Membrane</keyword>
<keyword evidence="1" id="KW-0812">Transmembrane</keyword>
<dbReference type="AlphaFoldDB" id="A0AAV0ZX19"/>
<organism evidence="2 3">
    <name type="scientific">Vicia faba</name>
    <name type="common">Broad bean</name>
    <name type="synonym">Faba vulgaris</name>
    <dbReference type="NCBI Taxonomy" id="3906"/>
    <lineage>
        <taxon>Eukaryota</taxon>
        <taxon>Viridiplantae</taxon>
        <taxon>Streptophyta</taxon>
        <taxon>Embryophyta</taxon>
        <taxon>Tracheophyta</taxon>
        <taxon>Spermatophyta</taxon>
        <taxon>Magnoliopsida</taxon>
        <taxon>eudicotyledons</taxon>
        <taxon>Gunneridae</taxon>
        <taxon>Pentapetalae</taxon>
        <taxon>rosids</taxon>
        <taxon>fabids</taxon>
        <taxon>Fabales</taxon>
        <taxon>Fabaceae</taxon>
        <taxon>Papilionoideae</taxon>
        <taxon>50 kb inversion clade</taxon>
        <taxon>NPAAA clade</taxon>
        <taxon>Hologalegina</taxon>
        <taxon>IRL clade</taxon>
        <taxon>Fabeae</taxon>
        <taxon>Vicia</taxon>
    </lineage>
</organism>
<protein>
    <submittedName>
        <fullName evidence="2">Uncharacterized protein</fullName>
    </submittedName>
</protein>
<name>A0AAV0ZX19_VICFA</name>
<evidence type="ECO:0000313" key="3">
    <source>
        <dbReference type="Proteomes" id="UP001157006"/>
    </source>
</evidence>
<dbReference type="Proteomes" id="UP001157006">
    <property type="component" value="Chromosome 2"/>
</dbReference>
<keyword evidence="3" id="KW-1185">Reference proteome</keyword>
<keyword evidence="1" id="KW-1133">Transmembrane helix</keyword>